<dbReference type="Gene3D" id="3.40.640.10">
    <property type="entry name" value="Type I PLP-dependent aspartate aminotransferase-like (Major domain)"/>
    <property type="match status" value="1"/>
</dbReference>
<dbReference type="PROSITE" id="PS00595">
    <property type="entry name" value="AA_TRANSFER_CLASS_5"/>
    <property type="match status" value="1"/>
</dbReference>
<dbReference type="PANTHER" id="PTHR43586:SF8">
    <property type="entry name" value="CYSTEINE DESULFURASE 1, CHLOROPLASTIC"/>
    <property type="match status" value="1"/>
</dbReference>
<evidence type="ECO:0000259" key="9">
    <source>
        <dbReference type="Pfam" id="PF00266"/>
    </source>
</evidence>
<keyword evidence="5" id="KW-0663">Pyridoxal phosphate</keyword>
<dbReference type="OrthoDB" id="420046at2759"/>
<gene>
    <name evidence="10" type="ORF">SEMRO_162_G072710.1</name>
</gene>
<protein>
    <recommendedName>
        <fullName evidence="3">cysteine desulfurase</fullName>
        <ecNumber evidence="3">2.8.1.7</ecNumber>
    </recommendedName>
</protein>
<keyword evidence="8" id="KW-0732">Signal</keyword>
<dbReference type="InterPro" id="IPR015422">
    <property type="entry name" value="PyrdxlP-dep_Trfase_small"/>
</dbReference>
<dbReference type="EC" id="2.8.1.7" evidence="3"/>
<dbReference type="InterPro" id="IPR000192">
    <property type="entry name" value="Aminotrans_V_dom"/>
</dbReference>
<evidence type="ECO:0000256" key="4">
    <source>
        <dbReference type="ARBA" id="ARBA00022679"/>
    </source>
</evidence>
<comment type="cofactor">
    <cofactor evidence="1 7">
        <name>pyridoxal 5'-phosphate</name>
        <dbReference type="ChEBI" id="CHEBI:597326"/>
    </cofactor>
</comment>
<evidence type="ECO:0000313" key="11">
    <source>
        <dbReference type="Proteomes" id="UP001153069"/>
    </source>
</evidence>
<keyword evidence="11" id="KW-1185">Reference proteome</keyword>
<organism evidence="10 11">
    <name type="scientific">Seminavis robusta</name>
    <dbReference type="NCBI Taxonomy" id="568900"/>
    <lineage>
        <taxon>Eukaryota</taxon>
        <taxon>Sar</taxon>
        <taxon>Stramenopiles</taxon>
        <taxon>Ochrophyta</taxon>
        <taxon>Bacillariophyta</taxon>
        <taxon>Bacillariophyceae</taxon>
        <taxon>Bacillariophycidae</taxon>
        <taxon>Naviculales</taxon>
        <taxon>Naviculaceae</taxon>
        <taxon>Seminavis</taxon>
    </lineage>
</organism>
<accession>A0A9N8H885</accession>
<evidence type="ECO:0000313" key="10">
    <source>
        <dbReference type="EMBL" id="CAB9503307.1"/>
    </source>
</evidence>
<dbReference type="Proteomes" id="UP001153069">
    <property type="component" value="Unassembled WGS sequence"/>
</dbReference>
<dbReference type="NCBIfam" id="TIGR01979">
    <property type="entry name" value="sufS"/>
    <property type="match status" value="1"/>
</dbReference>
<dbReference type="GO" id="GO:0006534">
    <property type="term" value="P:cysteine metabolic process"/>
    <property type="evidence" value="ECO:0007669"/>
    <property type="project" value="InterPro"/>
</dbReference>
<dbReference type="InterPro" id="IPR010970">
    <property type="entry name" value="Cys_dSase_SufS"/>
</dbReference>
<feature type="chain" id="PRO_5040441558" description="cysteine desulfurase" evidence="8">
    <location>
        <begin position="24"/>
        <end position="512"/>
    </location>
</feature>
<feature type="signal peptide" evidence="8">
    <location>
        <begin position="1"/>
        <end position="23"/>
    </location>
</feature>
<dbReference type="AlphaFoldDB" id="A0A9N8H885"/>
<evidence type="ECO:0000256" key="2">
    <source>
        <dbReference type="ARBA" id="ARBA00010447"/>
    </source>
</evidence>
<dbReference type="PANTHER" id="PTHR43586">
    <property type="entry name" value="CYSTEINE DESULFURASE"/>
    <property type="match status" value="1"/>
</dbReference>
<evidence type="ECO:0000256" key="5">
    <source>
        <dbReference type="ARBA" id="ARBA00022898"/>
    </source>
</evidence>
<dbReference type="SUPFAM" id="SSF53383">
    <property type="entry name" value="PLP-dependent transferases"/>
    <property type="match status" value="1"/>
</dbReference>
<dbReference type="InterPro" id="IPR015424">
    <property type="entry name" value="PyrdxlP-dep_Trfase"/>
</dbReference>
<evidence type="ECO:0000256" key="7">
    <source>
        <dbReference type="RuleBase" id="RU004504"/>
    </source>
</evidence>
<comment type="similarity">
    <text evidence="2">Belongs to the class-V pyridoxal-phosphate-dependent aminotransferase family. Csd subfamily.</text>
</comment>
<keyword evidence="4" id="KW-0808">Transferase</keyword>
<reference evidence="10" key="1">
    <citation type="submission" date="2020-06" db="EMBL/GenBank/DDBJ databases">
        <authorList>
            <consortium name="Plant Systems Biology data submission"/>
        </authorList>
    </citation>
    <scope>NUCLEOTIDE SEQUENCE</scope>
    <source>
        <strain evidence="10">D6</strain>
    </source>
</reference>
<dbReference type="CDD" id="cd06453">
    <property type="entry name" value="SufS_like"/>
    <property type="match status" value="1"/>
</dbReference>
<dbReference type="InterPro" id="IPR020578">
    <property type="entry name" value="Aminotrans_V_PyrdxlP_BS"/>
</dbReference>
<evidence type="ECO:0000256" key="1">
    <source>
        <dbReference type="ARBA" id="ARBA00001933"/>
    </source>
</evidence>
<evidence type="ECO:0000256" key="3">
    <source>
        <dbReference type="ARBA" id="ARBA00012239"/>
    </source>
</evidence>
<dbReference type="InterPro" id="IPR015421">
    <property type="entry name" value="PyrdxlP-dep_Trfase_major"/>
</dbReference>
<feature type="domain" description="Aminotransferase class V" evidence="9">
    <location>
        <begin position="109"/>
        <end position="483"/>
    </location>
</feature>
<dbReference type="Pfam" id="PF00266">
    <property type="entry name" value="Aminotran_5"/>
    <property type="match status" value="1"/>
</dbReference>
<evidence type="ECO:0000256" key="8">
    <source>
        <dbReference type="SAM" id="SignalP"/>
    </source>
</evidence>
<comment type="catalytic activity">
    <reaction evidence="6">
        <text>(sulfur carrier)-H + L-cysteine = (sulfur carrier)-SH + L-alanine</text>
        <dbReference type="Rhea" id="RHEA:43892"/>
        <dbReference type="Rhea" id="RHEA-COMP:14737"/>
        <dbReference type="Rhea" id="RHEA-COMP:14739"/>
        <dbReference type="ChEBI" id="CHEBI:29917"/>
        <dbReference type="ChEBI" id="CHEBI:35235"/>
        <dbReference type="ChEBI" id="CHEBI:57972"/>
        <dbReference type="ChEBI" id="CHEBI:64428"/>
        <dbReference type="EC" id="2.8.1.7"/>
    </reaction>
</comment>
<sequence>MTRHYLRLSGYALLAATCLSSHAVVSFTTSSVPALGRRTNSMGGIGMVQLNGASDSELQQKQEQEEESTNEDLWWKNYKMEHAKVAEQSRPDFEILSTTLEQVDNKPLVYLDSAATSQKPKQVIEALDHYYTKLNSNVHRGAHTLSREATAAYEGARDKVQKLIHANSRNEIIFTSGATESINLVVYSYARANLKAGDEILLTEMEHHSNIVPWQMLAETIPGLKLKFVKMDRETGAVDLKEFKSMLNSNTKMVAFQHVSNVAGCVNPVTEMVQMVRAQADAKILLDACQSVPHMPVDVQTLGVDFLAASGHKMCGPTGIGFLWGREDLLNSMPPFQGGGEMIDQVTLEGSTYVPAPGRFEAGTPAIAQAIGLGAAIDYLQQLGMEEIEAYEHEMAEYLVRRMEQVDRVTVLGPKSGTPRAALCAFIVDGVHPSDLSSFLDMEGVAVRAGHHCCQPLHQSLGYSHSARASLYLYNTKEDVDTFIEKLESTIAFLTGLEGEGGQADDDFVPFI</sequence>
<proteinExistence type="inferred from homology"/>
<name>A0A9N8H885_9STRA</name>
<dbReference type="GO" id="GO:0030170">
    <property type="term" value="F:pyridoxal phosphate binding"/>
    <property type="evidence" value="ECO:0007669"/>
    <property type="project" value="InterPro"/>
</dbReference>
<dbReference type="EMBL" id="CAICTM010000161">
    <property type="protein sequence ID" value="CAB9503307.1"/>
    <property type="molecule type" value="Genomic_DNA"/>
</dbReference>
<comment type="caution">
    <text evidence="10">The sequence shown here is derived from an EMBL/GenBank/DDBJ whole genome shotgun (WGS) entry which is preliminary data.</text>
</comment>
<dbReference type="Gene3D" id="3.90.1150.10">
    <property type="entry name" value="Aspartate Aminotransferase, domain 1"/>
    <property type="match status" value="1"/>
</dbReference>
<dbReference type="GO" id="GO:0031071">
    <property type="term" value="F:cysteine desulfurase activity"/>
    <property type="evidence" value="ECO:0007669"/>
    <property type="project" value="UniProtKB-EC"/>
</dbReference>
<evidence type="ECO:0000256" key="6">
    <source>
        <dbReference type="ARBA" id="ARBA00050776"/>
    </source>
</evidence>